<gene>
    <name evidence="2" type="primary">Vigan.02G215800</name>
    <name evidence="2" type="ORF">VIGAN_02215800</name>
</gene>
<dbReference type="AlphaFoldDB" id="A0A0S3RF72"/>
<protein>
    <submittedName>
        <fullName evidence="2">Uncharacterized protein</fullName>
    </submittedName>
</protein>
<feature type="region of interest" description="Disordered" evidence="1">
    <location>
        <begin position="1"/>
        <end position="97"/>
    </location>
</feature>
<dbReference type="Proteomes" id="UP000291084">
    <property type="component" value="Chromosome 2"/>
</dbReference>
<feature type="compositionally biased region" description="Basic residues" evidence="1">
    <location>
        <begin position="66"/>
        <end position="76"/>
    </location>
</feature>
<feature type="compositionally biased region" description="Basic residues" evidence="1">
    <location>
        <begin position="88"/>
        <end position="97"/>
    </location>
</feature>
<sequence length="97" mass="10786">MNARATRPREVVQRGRRGEGGSVGAVRRGRCSDGVDESNRGTNMRKMNERSTNAGCTLDHSERKASPRRRMLHMGRRTAEVAPGTSKTTRKKNTFVS</sequence>
<organism evidence="2 3">
    <name type="scientific">Vigna angularis var. angularis</name>
    <dbReference type="NCBI Taxonomy" id="157739"/>
    <lineage>
        <taxon>Eukaryota</taxon>
        <taxon>Viridiplantae</taxon>
        <taxon>Streptophyta</taxon>
        <taxon>Embryophyta</taxon>
        <taxon>Tracheophyta</taxon>
        <taxon>Spermatophyta</taxon>
        <taxon>Magnoliopsida</taxon>
        <taxon>eudicotyledons</taxon>
        <taxon>Gunneridae</taxon>
        <taxon>Pentapetalae</taxon>
        <taxon>rosids</taxon>
        <taxon>fabids</taxon>
        <taxon>Fabales</taxon>
        <taxon>Fabaceae</taxon>
        <taxon>Papilionoideae</taxon>
        <taxon>50 kb inversion clade</taxon>
        <taxon>NPAAA clade</taxon>
        <taxon>indigoferoid/millettioid clade</taxon>
        <taxon>Phaseoleae</taxon>
        <taxon>Vigna</taxon>
    </lineage>
</organism>
<keyword evidence="3" id="KW-1185">Reference proteome</keyword>
<evidence type="ECO:0000313" key="3">
    <source>
        <dbReference type="Proteomes" id="UP000291084"/>
    </source>
</evidence>
<accession>A0A0S3RF72</accession>
<feature type="compositionally biased region" description="Basic and acidic residues" evidence="1">
    <location>
        <begin position="7"/>
        <end position="19"/>
    </location>
</feature>
<proteinExistence type="predicted"/>
<name>A0A0S3RF72_PHAAN</name>
<evidence type="ECO:0000256" key="1">
    <source>
        <dbReference type="SAM" id="MobiDB-lite"/>
    </source>
</evidence>
<dbReference type="EMBL" id="AP015035">
    <property type="protein sequence ID" value="BAT79298.1"/>
    <property type="molecule type" value="Genomic_DNA"/>
</dbReference>
<reference evidence="2 3" key="1">
    <citation type="journal article" date="2015" name="Sci. Rep.">
        <title>The power of single molecule real-time sequencing technology in the de novo assembly of a eukaryotic genome.</title>
        <authorList>
            <person name="Sakai H."/>
            <person name="Naito K."/>
            <person name="Ogiso-Tanaka E."/>
            <person name="Takahashi Y."/>
            <person name="Iseki K."/>
            <person name="Muto C."/>
            <person name="Satou K."/>
            <person name="Teruya K."/>
            <person name="Shiroma A."/>
            <person name="Shimoji M."/>
            <person name="Hirano T."/>
            <person name="Itoh T."/>
            <person name="Kaga A."/>
            <person name="Tomooka N."/>
        </authorList>
    </citation>
    <scope>NUCLEOTIDE SEQUENCE [LARGE SCALE GENOMIC DNA]</scope>
    <source>
        <strain evidence="3">cv. Shumari</strain>
    </source>
</reference>
<evidence type="ECO:0000313" key="2">
    <source>
        <dbReference type="EMBL" id="BAT79298.1"/>
    </source>
</evidence>
<feature type="compositionally biased region" description="Basic and acidic residues" evidence="1">
    <location>
        <begin position="30"/>
        <end position="39"/>
    </location>
</feature>